<evidence type="ECO:0000259" key="6">
    <source>
        <dbReference type="Pfam" id="PF03918"/>
    </source>
</evidence>
<protein>
    <recommendedName>
        <fullName evidence="5">Cytochrome c-type biogenesis protein</fullName>
    </recommendedName>
</protein>
<keyword evidence="8" id="KW-1185">Reference proteome</keyword>
<keyword evidence="5" id="KW-0472">Membrane</keyword>
<proteinExistence type="inferred from homology"/>
<dbReference type="InterPro" id="IPR038297">
    <property type="entry name" value="CcmH/CycL/NrfF/Ccl2_sf"/>
</dbReference>
<keyword evidence="5" id="KW-1133">Transmembrane helix</keyword>
<keyword evidence="2 5" id="KW-0349">Heme</keyword>
<dbReference type="Proteomes" id="UP000464495">
    <property type="component" value="Chromosome"/>
</dbReference>
<keyword evidence="5" id="KW-0732">Signal</keyword>
<evidence type="ECO:0000256" key="1">
    <source>
        <dbReference type="ARBA" id="ARBA00010342"/>
    </source>
</evidence>
<evidence type="ECO:0000313" key="7">
    <source>
        <dbReference type="EMBL" id="QHQ34490.1"/>
    </source>
</evidence>
<keyword evidence="3 5" id="KW-0479">Metal-binding</keyword>
<keyword evidence="4 5" id="KW-0408">Iron</keyword>
<evidence type="ECO:0000313" key="8">
    <source>
        <dbReference type="Proteomes" id="UP000464495"/>
    </source>
</evidence>
<gene>
    <name evidence="7" type="ORF">GO499_04450</name>
</gene>
<dbReference type="KEGG" id="amaq:GO499_04450"/>
<feature type="signal peptide" evidence="5">
    <location>
        <begin position="1"/>
        <end position="18"/>
    </location>
</feature>
<dbReference type="EMBL" id="CP046620">
    <property type="protein sequence ID" value="QHQ34490.1"/>
    <property type="molecule type" value="Genomic_DNA"/>
</dbReference>
<evidence type="ECO:0000256" key="4">
    <source>
        <dbReference type="ARBA" id="ARBA00023004"/>
    </source>
</evidence>
<dbReference type="InterPro" id="IPR005616">
    <property type="entry name" value="CcmH/CycL/Ccl2/NrfF_N"/>
</dbReference>
<evidence type="ECO:0000256" key="5">
    <source>
        <dbReference type="RuleBase" id="RU364112"/>
    </source>
</evidence>
<accession>A0A6P1SXX7</accession>
<feature type="domain" description="CcmH/CycL/Ccl2/NrfF N-terminal" evidence="6">
    <location>
        <begin position="7"/>
        <end position="147"/>
    </location>
</feature>
<name>A0A6P1SXX7_9RHOB</name>
<dbReference type="AlphaFoldDB" id="A0A6P1SXX7"/>
<sequence>MIRALFLMVLLLATPALAVEPDEVLNDPALETRARELSKEIRCLVCRNESIDDSSADLAKDLRILVRERLTAGDSDAEILSFLTDRYGEFVLLRPRFTGATVLLWLTGPILLLIGAIAALAFIRTRSAPHSPEPLSAEEQAQLDKLLNG</sequence>
<evidence type="ECO:0000256" key="3">
    <source>
        <dbReference type="ARBA" id="ARBA00022723"/>
    </source>
</evidence>
<evidence type="ECO:0000256" key="2">
    <source>
        <dbReference type="ARBA" id="ARBA00022617"/>
    </source>
</evidence>
<dbReference type="PANTHER" id="PTHR47601:SF1">
    <property type="entry name" value="CYTOCHROME C-TYPE BIOGENESIS CCMH-LIKE MITOCHONDRIAL PROTEIN"/>
    <property type="match status" value="1"/>
</dbReference>
<dbReference type="PANTHER" id="PTHR47601">
    <property type="match status" value="1"/>
</dbReference>
<dbReference type="CDD" id="cd16378">
    <property type="entry name" value="CcmH_N"/>
    <property type="match status" value="1"/>
</dbReference>
<comment type="function">
    <text evidence="5">Possible subunit of a heme lyase.</text>
</comment>
<reference evidence="7 8" key="1">
    <citation type="submission" date="2019-12" db="EMBL/GenBank/DDBJ databases">
        <title>Complete genome sequence of Algicella marina strain 9Alg 56(T) isolated from the red alga Tichocarpus crinitus.</title>
        <authorList>
            <person name="Kim S.-G."/>
            <person name="Nedashkovskaya O.I."/>
        </authorList>
    </citation>
    <scope>NUCLEOTIDE SEQUENCE [LARGE SCALE GENOMIC DNA]</scope>
    <source>
        <strain evidence="7 8">9Alg 56</strain>
    </source>
</reference>
<comment type="similarity">
    <text evidence="1 5">Belongs to the CcmH/CycL/Ccl2/NrfF family.</text>
</comment>
<dbReference type="Pfam" id="PF03918">
    <property type="entry name" value="CcmH"/>
    <property type="match status" value="1"/>
</dbReference>
<dbReference type="Gene3D" id="1.10.8.640">
    <property type="entry name" value="Cytochrome C biogenesis protein"/>
    <property type="match status" value="1"/>
</dbReference>
<organism evidence="7 8">
    <name type="scientific">Algicella marina</name>
    <dbReference type="NCBI Taxonomy" id="2683284"/>
    <lineage>
        <taxon>Bacteria</taxon>
        <taxon>Pseudomonadati</taxon>
        <taxon>Pseudomonadota</taxon>
        <taxon>Alphaproteobacteria</taxon>
        <taxon>Rhodobacterales</taxon>
        <taxon>Paracoccaceae</taxon>
        <taxon>Algicella</taxon>
    </lineage>
</organism>
<feature type="transmembrane region" description="Helical" evidence="5">
    <location>
        <begin position="102"/>
        <end position="123"/>
    </location>
</feature>
<dbReference type="RefSeq" id="WP_161861059.1">
    <property type="nucleotide sequence ID" value="NZ_CP046620.1"/>
</dbReference>
<dbReference type="GO" id="GO:0046872">
    <property type="term" value="F:metal ion binding"/>
    <property type="evidence" value="ECO:0007669"/>
    <property type="project" value="UniProtKB-KW"/>
</dbReference>
<feature type="chain" id="PRO_5027145445" description="Cytochrome c-type biogenesis protein" evidence="5">
    <location>
        <begin position="19"/>
        <end position="149"/>
    </location>
</feature>
<keyword evidence="5" id="KW-0812">Transmembrane</keyword>